<feature type="chain" id="PRO_5030830823" description="PEP-CTERM sorting domain-containing protein" evidence="2">
    <location>
        <begin position="25"/>
        <end position="281"/>
    </location>
</feature>
<dbReference type="AlphaFoldDB" id="A0A7X1E520"/>
<keyword evidence="1" id="KW-0812">Transmembrane</keyword>
<proteinExistence type="predicted"/>
<organism evidence="3 4">
    <name type="scientific">Puniceicoccus vermicola</name>
    <dbReference type="NCBI Taxonomy" id="388746"/>
    <lineage>
        <taxon>Bacteria</taxon>
        <taxon>Pseudomonadati</taxon>
        <taxon>Verrucomicrobiota</taxon>
        <taxon>Opitutia</taxon>
        <taxon>Puniceicoccales</taxon>
        <taxon>Puniceicoccaceae</taxon>
        <taxon>Puniceicoccus</taxon>
    </lineage>
</organism>
<gene>
    <name evidence="3" type="ORF">H5P30_12825</name>
</gene>
<dbReference type="RefSeq" id="WP_185693325.1">
    <property type="nucleotide sequence ID" value="NZ_JACHVA010000101.1"/>
</dbReference>
<keyword evidence="1" id="KW-0472">Membrane</keyword>
<keyword evidence="4" id="KW-1185">Reference proteome</keyword>
<evidence type="ECO:0000313" key="3">
    <source>
        <dbReference type="EMBL" id="MBC2602659.1"/>
    </source>
</evidence>
<accession>A0A7X1E520</accession>
<keyword evidence="1" id="KW-1133">Transmembrane helix</keyword>
<dbReference type="Proteomes" id="UP000525652">
    <property type="component" value="Unassembled WGS sequence"/>
</dbReference>
<evidence type="ECO:0000313" key="4">
    <source>
        <dbReference type="Proteomes" id="UP000525652"/>
    </source>
</evidence>
<comment type="caution">
    <text evidence="3">The sequence shown here is derived from an EMBL/GenBank/DDBJ whole genome shotgun (WGS) entry which is preliminary data.</text>
</comment>
<feature type="signal peptide" evidence="2">
    <location>
        <begin position="1"/>
        <end position="24"/>
    </location>
</feature>
<evidence type="ECO:0000256" key="2">
    <source>
        <dbReference type="SAM" id="SignalP"/>
    </source>
</evidence>
<evidence type="ECO:0008006" key="5">
    <source>
        <dbReference type="Google" id="ProtNLM"/>
    </source>
</evidence>
<name>A0A7X1E520_9BACT</name>
<evidence type="ECO:0000256" key="1">
    <source>
        <dbReference type="SAM" id="Phobius"/>
    </source>
</evidence>
<keyword evidence="2" id="KW-0732">Signal</keyword>
<feature type="transmembrane region" description="Helical" evidence="1">
    <location>
        <begin position="259"/>
        <end position="276"/>
    </location>
</feature>
<dbReference type="EMBL" id="JACHVA010000101">
    <property type="protein sequence ID" value="MBC2602659.1"/>
    <property type="molecule type" value="Genomic_DNA"/>
</dbReference>
<reference evidence="3 4" key="1">
    <citation type="submission" date="2020-07" db="EMBL/GenBank/DDBJ databases">
        <authorList>
            <person name="Feng X."/>
        </authorList>
    </citation>
    <scope>NUCLEOTIDE SEQUENCE [LARGE SCALE GENOMIC DNA]</scope>
    <source>
        <strain evidence="3 4">JCM14086</strain>
    </source>
</reference>
<sequence>MKTTLTKSLVASLGIAVLPQLSFAAVQAVTAYTDDASISTGATGNGTYGNLTSVTIGGIQYTNLTGSTANLNISSSQSSGTLLGLWINDAPTEPPRFDPTGLNPANATDRQNMYDQISGGVSGLSNFEGAANILDDSFFQFDRTITAGDRIFIFDMGTGDDVTFELVDSIGNAIGDYTITLTAASFGGGLTSFDRVRTIRGDFVNSEVGTVTSFAGASFQLSDFSGTTGDLSQATGLRSVGNSNIDPSLIGLASIPEPSASAMIFGVLCGAAVIFIRRSKR</sequence>
<protein>
    <recommendedName>
        <fullName evidence="5">PEP-CTERM sorting domain-containing protein</fullName>
    </recommendedName>
</protein>